<dbReference type="PANTHER" id="PTHR12644">
    <property type="entry name" value="ARP2/3 COMPLEX 16 KD SUBUNIT P16-ARC"/>
    <property type="match status" value="1"/>
</dbReference>
<keyword evidence="9" id="KW-1185">Reference proteome</keyword>
<evidence type="ECO:0000313" key="9">
    <source>
        <dbReference type="Proteomes" id="UP001174909"/>
    </source>
</evidence>
<dbReference type="SUPFAM" id="SSF69103">
    <property type="entry name" value="Arp2/3 complex 16 kDa subunit ARPC5"/>
    <property type="match status" value="1"/>
</dbReference>
<evidence type="ECO:0000256" key="1">
    <source>
        <dbReference type="ARBA" id="ARBA00004245"/>
    </source>
</evidence>
<proteinExistence type="inferred from homology"/>
<keyword evidence="3" id="KW-0963">Cytoplasm</keyword>
<comment type="subcellular location">
    <subcellularLocation>
        <location evidence="1">Cytoplasm</location>
        <location evidence="1">Cytoskeleton</location>
    </subcellularLocation>
</comment>
<dbReference type="GO" id="GO:0034314">
    <property type="term" value="P:Arp2/3 complex-mediated actin nucleation"/>
    <property type="evidence" value="ECO:0007669"/>
    <property type="project" value="InterPro"/>
</dbReference>
<dbReference type="InterPro" id="IPR006789">
    <property type="entry name" value="ARPC5"/>
</dbReference>
<dbReference type="GO" id="GO:0030833">
    <property type="term" value="P:regulation of actin filament polymerization"/>
    <property type="evidence" value="ECO:0007669"/>
    <property type="project" value="InterPro"/>
</dbReference>
<name>A0AA35WT66_GEOBA</name>
<organism evidence="8 9">
    <name type="scientific">Geodia barretti</name>
    <name type="common">Barrett's horny sponge</name>
    <dbReference type="NCBI Taxonomy" id="519541"/>
    <lineage>
        <taxon>Eukaryota</taxon>
        <taxon>Metazoa</taxon>
        <taxon>Porifera</taxon>
        <taxon>Demospongiae</taxon>
        <taxon>Heteroscleromorpha</taxon>
        <taxon>Tetractinellida</taxon>
        <taxon>Astrophorina</taxon>
        <taxon>Geodiidae</taxon>
        <taxon>Geodia</taxon>
    </lineage>
</organism>
<evidence type="ECO:0000256" key="7">
    <source>
        <dbReference type="SAM" id="MobiDB-lite"/>
    </source>
</evidence>
<keyword evidence="4 6" id="KW-0206">Cytoskeleton</keyword>
<evidence type="ECO:0000256" key="3">
    <source>
        <dbReference type="ARBA" id="ARBA00022490"/>
    </source>
</evidence>
<dbReference type="Gene3D" id="1.25.40.190">
    <property type="entry name" value="Actin-related protein 2/3 complex subunit 5"/>
    <property type="match status" value="1"/>
</dbReference>
<sequence length="155" mass="17415">MSKNTLSTDFRKVDVDELDEEKYRDDPETSEASNEADQVARREQEVKRLTQSSNNMEALKVCLEDPPVSTKDKALKERNFNVVLDVLTRFRAADVEKAVKSLSSEQVDVLMKYIYRGFASPTENSCGILLSWHDKAVTAGGLGSIVRVLTDRKSV</sequence>
<dbReference type="EMBL" id="CASHTH010002169">
    <property type="protein sequence ID" value="CAI8025617.1"/>
    <property type="molecule type" value="Genomic_DNA"/>
</dbReference>
<feature type="compositionally biased region" description="Basic and acidic residues" evidence="7">
    <location>
        <begin position="38"/>
        <end position="48"/>
    </location>
</feature>
<evidence type="ECO:0000256" key="5">
    <source>
        <dbReference type="ARBA" id="ARBA00060329"/>
    </source>
</evidence>
<evidence type="ECO:0000256" key="6">
    <source>
        <dbReference type="RuleBase" id="RU004301"/>
    </source>
</evidence>
<dbReference type="AlphaFoldDB" id="A0AA35WT66"/>
<dbReference type="Pfam" id="PF04699">
    <property type="entry name" value="P16-Arc"/>
    <property type="match status" value="1"/>
</dbReference>
<comment type="function">
    <text evidence="6">Functions as component of the Arp2/3 complex which is involved in regulation of actin polymerization and together with an activating nucleation-promoting factor (NPF) mediates the formation of branched actin networks. Arp2/3 complex plays a critical role in the control of cell morphogenesis via the modulation of cell polarity development.</text>
</comment>
<evidence type="ECO:0000256" key="2">
    <source>
        <dbReference type="ARBA" id="ARBA00006084"/>
    </source>
</evidence>
<gene>
    <name evidence="8" type="ORF">GBAR_LOCUS14774</name>
</gene>
<evidence type="ECO:0000313" key="8">
    <source>
        <dbReference type="EMBL" id="CAI8025617.1"/>
    </source>
</evidence>
<dbReference type="PIRSF" id="PIRSF039096">
    <property type="entry name" value="p16-ARC"/>
    <property type="match status" value="1"/>
</dbReference>
<dbReference type="FunFam" id="1.25.40.190:FF:000003">
    <property type="entry name" value="Actin-related protein 2/3 complex subunit 5"/>
    <property type="match status" value="1"/>
</dbReference>
<dbReference type="Proteomes" id="UP001174909">
    <property type="component" value="Unassembled WGS sequence"/>
</dbReference>
<comment type="caution">
    <text evidence="8">The sequence shown here is derived from an EMBL/GenBank/DDBJ whole genome shotgun (WGS) entry which is preliminary data.</text>
</comment>
<feature type="region of interest" description="Disordered" evidence="7">
    <location>
        <begin position="17"/>
        <end position="52"/>
    </location>
</feature>
<reference evidence="8" key="1">
    <citation type="submission" date="2023-03" db="EMBL/GenBank/DDBJ databases">
        <authorList>
            <person name="Steffen K."/>
            <person name="Cardenas P."/>
        </authorList>
    </citation>
    <scope>NUCLEOTIDE SEQUENCE</scope>
</reference>
<evidence type="ECO:0000256" key="4">
    <source>
        <dbReference type="ARBA" id="ARBA00023212"/>
    </source>
</evidence>
<dbReference type="InterPro" id="IPR036743">
    <property type="entry name" value="ARPC5_sf"/>
</dbReference>
<protein>
    <recommendedName>
        <fullName evidence="6">Actin-related protein 2/3 complex subunit 5</fullName>
    </recommendedName>
</protein>
<feature type="compositionally biased region" description="Basic and acidic residues" evidence="7">
    <location>
        <begin position="17"/>
        <end position="27"/>
    </location>
</feature>
<comment type="function">
    <text evidence="5">Functions as a component of the Arp2/3 complex which is involved in regulation of actin polymerization and together with an activating nucleation-promoting factor (NPF) mediates the formation of branched actin networks.</text>
</comment>
<comment type="similarity">
    <text evidence="2 6">Belongs to the ARPC5 family.</text>
</comment>
<dbReference type="GO" id="GO:0005885">
    <property type="term" value="C:Arp2/3 protein complex"/>
    <property type="evidence" value="ECO:0007669"/>
    <property type="project" value="InterPro"/>
</dbReference>
<accession>A0AA35WT66</accession>